<evidence type="ECO:0000313" key="7">
    <source>
        <dbReference type="Ensembl" id="ENSJJAP00000005249.1"/>
    </source>
</evidence>
<dbReference type="InterPro" id="IPR007659">
    <property type="entry name" value="Keratin_matx"/>
</dbReference>
<organism evidence="7 8">
    <name type="scientific">Jaculus jaculus</name>
    <name type="common">Lesser Egyptian jerboa</name>
    <dbReference type="NCBI Taxonomy" id="51337"/>
    <lineage>
        <taxon>Eukaryota</taxon>
        <taxon>Metazoa</taxon>
        <taxon>Chordata</taxon>
        <taxon>Craniata</taxon>
        <taxon>Vertebrata</taxon>
        <taxon>Euteleostomi</taxon>
        <taxon>Mammalia</taxon>
        <taxon>Eutheria</taxon>
        <taxon>Euarchontoglires</taxon>
        <taxon>Glires</taxon>
        <taxon>Rodentia</taxon>
        <taxon>Myomorpha</taxon>
        <taxon>Dipodoidea</taxon>
        <taxon>Dipodidae</taxon>
        <taxon>Dipodinae</taxon>
        <taxon>Jaculus</taxon>
    </lineage>
</organism>
<evidence type="ECO:0000256" key="1">
    <source>
        <dbReference type="ARBA" id="ARBA00003327"/>
    </source>
</evidence>
<dbReference type="PANTHER" id="PTHR23260">
    <property type="entry name" value="KERATIN ASSOCIATED PROTEIN 3-3-RELATED"/>
    <property type="match status" value="1"/>
</dbReference>
<evidence type="ECO:0000313" key="8">
    <source>
        <dbReference type="Proteomes" id="UP000694385"/>
    </source>
</evidence>
<dbReference type="Pfam" id="PF05287">
    <property type="entry name" value="PMG"/>
    <property type="match status" value="1"/>
</dbReference>
<keyword evidence="8" id="KW-1185">Reference proteome</keyword>
<name>A0A8C5NWC5_JACJA</name>
<keyword evidence="3" id="KW-0677">Repeat</keyword>
<reference evidence="7" key="2">
    <citation type="submission" date="2025-09" db="UniProtKB">
        <authorList>
            <consortium name="Ensembl"/>
        </authorList>
    </citation>
    <scope>IDENTIFICATION</scope>
</reference>
<comment type="function">
    <text evidence="1 6">In the hair cortex, hair keratin intermediate filaments are embedded in an interfilamentous matrix, consisting of hair keratin-associated proteins (KRTAP), which are essential for the formation of a rigid and resistant hair shaft through their extensive disulfide bond cross-linking with abundant cysteine residues of hair keratins. The matrix proteins include the high-sulfur and high-glycine-tyrosine keratins.</text>
</comment>
<evidence type="ECO:0000256" key="6">
    <source>
        <dbReference type="RuleBase" id="RU369044"/>
    </source>
</evidence>
<comment type="similarity">
    <text evidence="5 6">Belongs to the PMG family.</text>
</comment>
<sequence>TCNNCCSEIYSSSSLKNSCRDPITSSSGHCSPEVSCEEAPCSPSSSLHSSIPGDHLHEPCSEHMSCQSTSCDRGAGSPSGCSPVVSGMSESYQGTGYLPNTSHGSSFCGPAFRKHPVSCHFPTYQSYGYQPLRYLTYGHQPLRNLSYQCQPVSCMSDYHRLTNYTYSIFNPYSSSLGGWQYH</sequence>
<dbReference type="GO" id="GO:0005198">
    <property type="term" value="F:structural molecule activity"/>
    <property type="evidence" value="ECO:0007669"/>
    <property type="project" value="InterPro"/>
</dbReference>
<evidence type="ECO:0000256" key="2">
    <source>
        <dbReference type="ARBA" id="ARBA00011662"/>
    </source>
</evidence>
<dbReference type="Ensembl" id="ENSJJAT00000011584.1">
    <property type="protein sequence ID" value="ENSJJAP00000005249.1"/>
    <property type="gene ID" value="ENSJJAG00000010206.1"/>
</dbReference>
<comment type="subunit">
    <text evidence="2 6">Interacts with hair keratins.</text>
</comment>
<evidence type="ECO:0000256" key="3">
    <source>
        <dbReference type="ARBA" id="ARBA00022737"/>
    </source>
</evidence>
<dbReference type="InterPro" id="IPR007951">
    <property type="entry name" value="KRTAP_PMG"/>
</dbReference>
<dbReference type="GO" id="GO:0045095">
    <property type="term" value="C:keratin filament"/>
    <property type="evidence" value="ECO:0007669"/>
    <property type="project" value="UniProtKB-UniRule"/>
</dbReference>
<dbReference type="GeneTree" id="ENSGT00860000134598"/>
<dbReference type="Proteomes" id="UP000694385">
    <property type="component" value="Unassembled WGS sequence"/>
</dbReference>
<reference evidence="7" key="1">
    <citation type="submission" date="2025-08" db="UniProtKB">
        <authorList>
            <consortium name="Ensembl"/>
        </authorList>
    </citation>
    <scope>IDENTIFICATION</scope>
</reference>
<evidence type="ECO:0000256" key="4">
    <source>
        <dbReference type="ARBA" id="ARBA00022744"/>
    </source>
</evidence>
<dbReference type="PANTHER" id="PTHR23260:SF7">
    <property type="entry name" value="KERATIN-ASSOCIATED PROTEIN 26-1"/>
    <property type="match status" value="1"/>
</dbReference>
<proteinExistence type="inferred from homology"/>
<keyword evidence="4 6" id="KW-0416">Keratin</keyword>
<dbReference type="OMA" id="YSKFQPY"/>
<protein>
    <recommendedName>
        <fullName evidence="6">Keratin-associated protein</fullName>
    </recommendedName>
</protein>
<dbReference type="AlphaFoldDB" id="A0A8C5NWC5"/>
<dbReference type="GO" id="GO:0005829">
    <property type="term" value="C:cytosol"/>
    <property type="evidence" value="ECO:0007669"/>
    <property type="project" value="UniProtKB-ARBA"/>
</dbReference>
<accession>A0A8C5NWC5</accession>
<evidence type="ECO:0000256" key="5">
    <source>
        <dbReference type="ARBA" id="ARBA00034495"/>
    </source>
</evidence>